<proteinExistence type="predicted"/>
<dbReference type="RefSeq" id="XP_007413844.1">
    <property type="nucleotide sequence ID" value="XM_007413782.1"/>
</dbReference>
<evidence type="ECO:0000256" key="1">
    <source>
        <dbReference type="SAM" id="MobiDB-lite"/>
    </source>
</evidence>
<gene>
    <name evidence="2" type="ORF">MELLADRAFT_72654</name>
</gene>
<dbReference type="VEuPathDB" id="FungiDB:MELLADRAFT_72654"/>
<evidence type="ECO:0000313" key="3">
    <source>
        <dbReference type="Proteomes" id="UP000001072"/>
    </source>
</evidence>
<dbReference type="EMBL" id="GL883127">
    <property type="protein sequence ID" value="EGG03051.1"/>
    <property type="molecule type" value="Genomic_DNA"/>
</dbReference>
<keyword evidence="3" id="KW-1185">Reference proteome</keyword>
<reference evidence="3" key="1">
    <citation type="journal article" date="2011" name="Proc. Natl. Acad. Sci. U.S.A.">
        <title>Obligate biotrophy features unraveled by the genomic analysis of rust fungi.</title>
        <authorList>
            <person name="Duplessis S."/>
            <person name="Cuomo C.A."/>
            <person name="Lin Y.-C."/>
            <person name="Aerts A."/>
            <person name="Tisserant E."/>
            <person name="Veneault-Fourrey C."/>
            <person name="Joly D.L."/>
            <person name="Hacquard S."/>
            <person name="Amselem J."/>
            <person name="Cantarel B.L."/>
            <person name="Chiu R."/>
            <person name="Coutinho P.M."/>
            <person name="Feau N."/>
            <person name="Field M."/>
            <person name="Frey P."/>
            <person name="Gelhaye E."/>
            <person name="Goldberg J."/>
            <person name="Grabherr M.G."/>
            <person name="Kodira C.D."/>
            <person name="Kohler A."/>
            <person name="Kuees U."/>
            <person name="Lindquist E.A."/>
            <person name="Lucas S.M."/>
            <person name="Mago R."/>
            <person name="Mauceli E."/>
            <person name="Morin E."/>
            <person name="Murat C."/>
            <person name="Pangilinan J.L."/>
            <person name="Park R."/>
            <person name="Pearson M."/>
            <person name="Quesneville H."/>
            <person name="Rouhier N."/>
            <person name="Sakthikumar S."/>
            <person name="Salamov A.A."/>
            <person name="Schmutz J."/>
            <person name="Selles B."/>
            <person name="Shapiro H."/>
            <person name="Tanguay P."/>
            <person name="Tuskan G.A."/>
            <person name="Henrissat B."/>
            <person name="Van de Peer Y."/>
            <person name="Rouze P."/>
            <person name="Ellis J.G."/>
            <person name="Dodds P.N."/>
            <person name="Schein J.E."/>
            <person name="Zhong S."/>
            <person name="Hamelin R.C."/>
            <person name="Grigoriev I.V."/>
            <person name="Szabo L.J."/>
            <person name="Martin F."/>
        </authorList>
    </citation>
    <scope>NUCLEOTIDE SEQUENCE [LARGE SCALE GENOMIC DNA]</scope>
    <source>
        <strain evidence="3">98AG31 / pathotype 3-4-7</strain>
    </source>
</reference>
<feature type="region of interest" description="Disordered" evidence="1">
    <location>
        <begin position="1"/>
        <end position="20"/>
    </location>
</feature>
<sequence length="127" mass="13618">MCIDEQLFPGMATPTSPESKRDILSINPALTIGDPITPKLPDSTTTINNPDVLSSVMSSQPDLFNTPVPKLDASFFQFPGKGFQSSSALFATPEWLAVLESVPRPSAHELNNFLAPSANSLTHATYA</sequence>
<dbReference type="GeneID" id="18932155"/>
<protein>
    <submittedName>
        <fullName evidence="2">Uncharacterized protein</fullName>
    </submittedName>
</protein>
<name>F4RX42_MELLP</name>
<organism evidence="3">
    <name type="scientific">Melampsora larici-populina (strain 98AG31 / pathotype 3-4-7)</name>
    <name type="common">Poplar leaf rust fungus</name>
    <dbReference type="NCBI Taxonomy" id="747676"/>
    <lineage>
        <taxon>Eukaryota</taxon>
        <taxon>Fungi</taxon>
        <taxon>Dikarya</taxon>
        <taxon>Basidiomycota</taxon>
        <taxon>Pucciniomycotina</taxon>
        <taxon>Pucciniomycetes</taxon>
        <taxon>Pucciniales</taxon>
        <taxon>Melampsoraceae</taxon>
        <taxon>Melampsora</taxon>
    </lineage>
</organism>
<dbReference type="Proteomes" id="UP000001072">
    <property type="component" value="Unassembled WGS sequence"/>
</dbReference>
<dbReference type="HOGENOM" id="CLU_1971033_0_0_1"/>
<dbReference type="AlphaFoldDB" id="F4RX42"/>
<dbReference type="KEGG" id="mlr:MELLADRAFT_72654"/>
<dbReference type="InParanoid" id="F4RX42"/>
<accession>F4RX42</accession>
<evidence type="ECO:0000313" key="2">
    <source>
        <dbReference type="EMBL" id="EGG03051.1"/>
    </source>
</evidence>